<feature type="domain" description="ATP-grasp" evidence="7">
    <location>
        <begin position="119"/>
        <end position="316"/>
    </location>
</feature>
<dbReference type="SUPFAM" id="SSF52440">
    <property type="entry name" value="PreATP-grasp domain"/>
    <property type="match status" value="1"/>
</dbReference>
<dbReference type="InterPro" id="IPR011764">
    <property type="entry name" value="Biotin_carboxylation_dom"/>
</dbReference>
<dbReference type="InterPro" id="IPR005482">
    <property type="entry name" value="Biotin_COase_C"/>
</dbReference>
<dbReference type="Pfam" id="PF02785">
    <property type="entry name" value="Biotin_carb_C"/>
    <property type="match status" value="1"/>
</dbReference>
<name>A0ABT0PNB2_9FLAO</name>
<dbReference type="EMBL" id="JAMFMA010000001">
    <property type="protein sequence ID" value="MCL6272869.1"/>
    <property type="molecule type" value="Genomic_DNA"/>
</dbReference>
<dbReference type="InterPro" id="IPR011761">
    <property type="entry name" value="ATP-grasp"/>
</dbReference>
<evidence type="ECO:0000256" key="6">
    <source>
        <dbReference type="PROSITE-ProRule" id="PRU00409"/>
    </source>
</evidence>
<dbReference type="Gene3D" id="3.30.470.20">
    <property type="entry name" value="ATP-grasp fold, B domain"/>
    <property type="match status" value="1"/>
</dbReference>
<dbReference type="SUPFAM" id="SSF51246">
    <property type="entry name" value="Rudiment single hybrid motif"/>
    <property type="match status" value="1"/>
</dbReference>
<comment type="caution">
    <text evidence="9">The sequence shown here is derived from an EMBL/GenBank/DDBJ whole genome shotgun (WGS) entry which is preliminary data.</text>
</comment>
<dbReference type="PROSITE" id="PS00867">
    <property type="entry name" value="CPSASE_2"/>
    <property type="match status" value="1"/>
</dbReference>
<dbReference type="Pfam" id="PF02786">
    <property type="entry name" value="CPSase_L_D2"/>
    <property type="match status" value="1"/>
</dbReference>
<dbReference type="Proteomes" id="UP001203607">
    <property type="component" value="Unassembled WGS sequence"/>
</dbReference>
<proteinExistence type="predicted"/>
<evidence type="ECO:0000256" key="4">
    <source>
        <dbReference type="ARBA" id="ARBA00022842"/>
    </source>
</evidence>
<dbReference type="SMART" id="SM00878">
    <property type="entry name" value="Biotin_carb_C"/>
    <property type="match status" value="1"/>
</dbReference>
<dbReference type="NCBIfam" id="NF006367">
    <property type="entry name" value="PRK08591.1"/>
    <property type="match status" value="1"/>
</dbReference>
<evidence type="ECO:0000256" key="5">
    <source>
        <dbReference type="ARBA" id="ARBA00023267"/>
    </source>
</evidence>
<keyword evidence="10" id="KW-1185">Reference proteome</keyword>
<evidence type="ECO:0000259" key="7">
    <source>
        <dbReference type="PROSITE" id="PS50975"/>
    </source>
</evidence>
<keyword evidence="2 6" id="KW-0547">Nucleotide-binding</keyword>
<dbReference type="InterPro" id="IPR011054">
    <property type="entry name" value="Rudment_hybrid_motif"/>
</dbReference>
<dbReference type="PROSITE" id="PS50979">
    <property type="entry name" value="BC"/>
    <property type="match status" value="1"/>
</dbReference>
<keyword evidence="5" id="KW-0092">Biotin</keyword>
<dbReference type="PANTHER" id="PTHR18866:SF33">
    <property type="entry name" value="METHYLCROTONOYL-COA CARBOXYLASE SUBUNIT ALPHA, MITOCHONDRIAL-RELATED"/>
    <property type="match status" value="1"/>
</dbReference>
<accession>A0ABT0PNB2</accession>
<organism evidence="9 10">
    <name type="scientific">Flagellimonas spongiicola</name>
    <dbReference type="NCBI Taxonomy" id="2942208"/>
    <lineage>
        <taxon>Bacteria</taxon>
        <taxon>Pseudomonadati</taxon>
        <taxon>Bacteroidota</taxon>
        <taxon>Flavobacteriia</taxon>
        <taxon>Flavobacteriales</taxon>
        <taxon>Flavobacteriaceae</taxon>
        <taxon>Flagellimonas</taxon>
    </lineage>
</organism>
<gene>
    <name evidence="9" type="primary">accC</name>
    <name evidence="9" type="ORF">M3P19_02555</name>
</gene>
<dbReference type="Pfam" id="PF00289">
    <property type="entry name" value="Biotin_carb_N"/>
    <property type="match status" value="1"/>
</dbReference>
<dbReference type="RefSeq" id="WP_249656049.1">
    <property type="nucleotide sequence ID" value="NZ_JAMFMA010000001.1"/>
</dbReference>
<evidence type="ECO:0000313" key="10">
    <source>
        <dbReference type="Proteomes" id="UP001203607"/>
    </source>
</evidence>
<keyword evidence="4" id="KW-0460">Magnesium</keyword>
<evidence type="ECO:0000256" key="2">
    <source>
        <dbReference type="ARBA" id="ARBA00022741"/>
    </source>
</evidence>
<sequence length="480" mass="53099">MKKILVANRGEIALRVMRTAKKMGIRTVAIFSEVDRNAPHVRFADEAVCVGEAPSNKSYLLGDKIIAVAKERNVDGIHPGYGFLSENADFAEAVERNGLTFIGPKSKAIRIMGSKLAAKEAVKSYDIPMVPGIDEAITDPKKAQEIANEIGYPVLIKASAGGGGKGMRIVEKEADLKSGMERAISEATSAFGDGSVFVEKYVTSPRHIEIQVMADTHGNVLHFFERECSIQRRHQKVVEEAPSSVLSAVLRNEMGEAAIKVAKACDYVGAGTVEFLLDADHNFYFLEMNTRLQVEHPVTELISGVDLVELQIKVARGEALSLKQEDLTIKGHAMELRVYAEDPLNDFLPSVGNLETYKLPVGDGIRVDNGFEEGMDIPIYYDPMLSKLITYGETREESIELMLQAIRDYKVKGVQTTLPFGAFVMAHDAFRSGNFDTHFVKNYYTPEKIMEAKSNEAQIAAMMVLRKYLDDQKIIQLPTN</sequence>
<dbReference type="InterPro" id="IPR005481">
    <property type="entry name" value="BC-like_N"/>
</dbReference>
<dbReference type="InterPro" id="IPR004549">
    <property type="entry name" value="Acetyl_CoA_COase_biotin_COase"/>
</dbReference>
<dbReference type="EC" id="6.3.4.14" evidence="9"/>
<dbReference type="InterPro" id="IPR016185">
    <property type="entry name" value="PreATP-grasp_dom_sf"/>
</dbReference>
<dbReference type="NCBIfam" id="TIGR00514">
    <property type="entry name" value="accC"/>
    <property type="match status" value="1"/>
</dbReference>
<dbReference type="PROSITE" id="PS50975">
    <property type="entry name" value="ATP_GRASP"/>
    <property type="match status" value="1"/>
</dbReference>
<dbReference type="PANTHER" id="PTHR18866">
    <property type="entry name" value="CARBOXYLASE:PYRUVATE/ACETYL-COA/PROPIONYL-COA CARBOXYLASE"/>
    <property type="match status" value="1"/>
</dbReference>
<dbReference type="InterPro" id="IPR050856">
    <property type="entry name" value="Biotin_carboxylase_complex"/>
</dbReference>
<dbReference type="GO" id="GO:0004075">
    <property type="term" value="F:biotin carboxylase activity"/>
    <property type="evidence" value="ECO:0007669"/>
    <property type="project" value="UniProtKB-EC"/>
</dbReference>
<dbReference type="InterPro" id="IPR005479">
    <property type="entry name" value="CPAse_ATP-bd"/>
</dbReference>
<dbReference type="PROSITE" id="PS00866">
    <property type="entry name" value="CPSASE_1"/>
    <property type="match status" value="1"/>
</dbReference>
<dbReference type="SUPFAM" id="SSF56059">
    <property type="entry name" value="Glutathione synthetase ATP-binding domain-like"/>
    <property type="match status" value="1"/>
</dbReference>
<reference evidence="9 10" key="1">
    <citation type="submission" date="2022-05" db="EMBL/GenBank/DDBJ databases">
        <authorList>
            <person name="Park J.-S."/>
        </authorList>
    </citation>
    <scope>NUCLEOTIDE SEQUENCE [LARGE SCALE GENOMIC DNA]</scope>
    <source>
        <strain evidence="9 10">2012CJ35-5</strain>
    </source>
</reference>
<evidence type="ECO:0000256" key="3">
    <source>
        <dbReference type="ARBA" id="ARBA00022840"/>
    </source>
</evidence>
<keyword evidence="3 6" id="KW-0067">ATP-binding</keyword>
<evidence type="ECO:0000259" key="8">
    <source>
        <dbReference type="PROSITE" id="PS50979"/>
    </source>
</evidence>
<feature type="domain" description="Biotin carboxylation" evidence="8">
    <location>
        <begin position="1"/>
        <end position="445"/>
    </location>
</feature>
<evidence type="ECO:0000313" key="9">
    <source>
        <dbReference type="EMBL" id="MCL6272869.1"/>
    </source>
</evidence>
<keyword evidence="1 9" id="KW-0436">Ligase</keyword>
<evidence type="ECO:0000256" key="1">
    <source>
        <dbReference type="ARBA" id="ARBA00022598"/>
    </source>
</evidence>
<protein>
    <submittedName>
        <fullName evidence="9">Acetyl-CoA carboxylase biotin carboxylase subunit</fullName>
        <ecNumber evidence="9">6.3.4.14</ecNumber>
    </submittedName>
</protein>